<dbReference type="PANTHER" id="PTHR36307:SF1">
    <property type="entry name" value="FLAGELLA BASAL BODY P-RING FORMATION PROTEIN FLGA"/>
    <property type="match status" value="1"/>
</dbReference>
<keyword evidence="5" id="KW-1185">Reference proteome</keyword>
<evidence type="ECO:0000259" key="3">
    <source>
        <dbReference type="Pfam" id="PF13144"/>
    </source>
</evidence>
<accession>A0A318SZV4</accession>
<evidence type="ECO:0000313" key="5">
    <source>
        <dbReference type="Proteomes" id="UP000247454"/>
    </source>
</evidence>
<dbReference type="Pfam" id="PF13144">
    <property type="entry name" value="ChapFlgA"/>
    <property type="match status" value="1"/>
</dbReference>
<name>A0A318SZV4_9HYPH</name>
<keyword evidence="2" id="KW-0812">Transmembrane</keyword>
<keyword evidence="2" id="KW-0472">Membrane</keyword>
<keyword evidence="4" id="KW-0969">Cilium</keyword>
<keyword evidence="4" id="KW-0966">Cell projection</keyword>
<comment type="subcellular location">
    <subcellularLocation>
        <location evidence="1">Periplasm</location>
    </subcellularLocation>
</comment>
<gene>
    <name evidence="4" type="ORF">C7477_11151</name>
</gene>
<keyword evidence="4" id="KW-0282">Flagellum</keyword>
<evidence type="ECO:0000256" key="1">
    <source>
        <dbReference type="RuleBase" id="RU362063"/>
    </source>
</evidence>
<comment type="caution">
    <text evidence="4">The sequence shown here is derived from an EMBL/GenBank/DDBJ whole genome shotgun (WGS) entry which is preliminary data.</text>
</comment>
<organism evidence="4 5">
    <name type="scientific">Phyllobacterium leguminum</name>
    <dbReference type="NCBI Taxonomy" id="314237"/>
    <lineage>
        <taxon>Bacteria</taxon>
        <taxon>Pseudomonadati</taxon>
        <taxon>Pseudomonadota</taxon>
        <taxon>Alphaproteobacteria</taxon>
        <taxon>Hyphomicrobiales</taxon>
        <taxon>Phyllobacteriaceae</taxon>
        <taxon>Phyllobacterium</taxon>
    </lineage>
</organism>
<dbReference type="GO" id="GO:0042597">
    <property type="term" value="C:periplasmic space"/>
    <property type="evidence" value="ECO:0007669"/>
    <property type="project" value="UniProtKB-SubCell"/>
</dbReference>
<feature type="domain" description="Flagella basal body P-ring formation protein FlgA SAF" evidence="3">
    <location>
        <begin position="112"/>
        <end position="226"/>
    </location>
</feature>
<sequence length="229" mass="24097">MKWLRLFRRICGKLMMFERFRGDTPLCPAGHLPLKGGDYAVVSEAANRERLQSGGEGDASQSPPLRGRCLARQRGVFPGIATLAIATITLLSLIPAAHADRISFVVPSAIIYPGQTVGDTALLEKPFTIRAEAAGQYARTPDQVAGKVARRTLLPGKPILINAVTEPSLVKRGVPAPLVYAAGGLTITAMGTPLEPGSAGDFIKARNIDSGLVVSGTVLSDGSIQVGMQ</sequence>
<evidence type="ECO:0000256" key="2">
    <source>
        <dbReference type="SAM" id="Phobius"/>
    </source>
</evidence>
<dbReference type="CDD" id="cd11614">
    <property type="entry name" value="SAF_CpaB_FlgA_like"/>
    <property type="match status" value="1"/>
</dbReference>
<comment type="similarity">
    <text evidence="1">Belongs to the FlgA family.</text>
</comment>
<dbReference type="GO" id="GO:0044780">
    <property type="term" value="P:bacterial-type flagellum assembly"/>
    <property type="evidence" value="ECO:0007669"/>
    <property type="project" value="InterPro"/>
</dbReference>
<comment type="function">
    <text evidence="1">Involved in the assembly process of the P-ring formation. It may associate with FlgF on the rod constituting a structure essential for the P-ring assembly or may act as a modulator protein for the P-ring assembly.</text>
</comment>
<reference evidence="4 5" key="1">
    <citation type="submission" date="2018-06" db="EMBL/GenBank/DDBJ databases">
        <title>Genomic Encyclopedia of Type Strains, Phase III (KMG-III): the genomes of soil and plant-associated and newly described type strains.</title>
        <authorList>
            <person name="Whitman W."/>
        </authorList>
    </citation>
    <scope>NUCLEOTIDE SEQUENCE [LARGE SCALE GENOMIC DNA]</scope>
    <source>
        <strain evidence="4 5">ORS 1419</strain>
    </source>
</reference>
<protein>
    <recommendedName>
        <fullName evidence="1">Flagella basal body P-ring formation protein FlgA</fullName>
    </recommendedName>
</protein>
<dbReference type="AlphaFoldDB" id="A0A318SZV4"/>
<proteinExistence type="inferred from homology"/>
<dbReference type="Gene3D" id="2.30.30.760">
    <property type="match status" value="1"/>
</dbReference>
<dbReference type="PANTHER" id="PTHR36307">
    <property type="entry name" value="FLAGELLA BASAL BODY P-RING FORMATION PROTEIN FLGA"/>
    <property type="match status" value="1"/>
</dbReference>
<dbReference type="EMBL" id="QJTF01000011">
    <property type="protein sequence ID" value="PYE87704.1"/>
    <property type="molecule type" value="Genomic_DNA"/>
</dbReference>
<dbReference type="InterPro" id="IPR039246">
    <property type="entry name" value="Flagellar_FlgA"/>
</dbReference>
<dbReference type="InterPro" id="IPR017585">
    <property type="entry name" value="SAF_FlgA"/>
</dbReference>
<dbReference type="Proteomes" id="UP000247454">
    <property type="component" value="Unassembled WGS sequence"/>
</dbReference>
<keyword evidence="2" id="KW-1133">Transmembrane helix</keyword>
<feature type="transmembrane region" description="Helical" evidence="2">
    <location>
        <begin position="76"/>
        <end position="97"/>
    </location>
</feature>
<keyword evidence="1" id="KW-0574">Periplasm</keyword>
<dbReference type="NCBIfam" id="TIGR03170">
    <property type="entry name" value="flgA_cterm"/>
    <property type="match status" value="1"/>
</dbReference>
<evidence type="ECO:0000313" key="4">
    <source>
        <dbReference type="EMBL" id="PYE87704.1"/>
    </source>
</evidence>
<keyword evidence="1" id="KW-1005">Bacterial flagellum biogenesis</keyword>